<feature type="transmembrane region" description="Helical" evidence="1">
    <location>
        <begin position="6"/>
        <end position="29"/>
    </location>
</feature>
<accession>A0A543DP85</accession>
<evidence type="ECO:0000313" key="3">
    <source>
        <dbReference type="Proteomes" id="UP000315677"/>
    </source>
</evidence>
<reference evidence="2 3" key="1">
    <citation type="submission" date="2019-06" db="EMBL/GenBank/DDBJ databases">
        <title>Sequencing the genomes of 1000 actinobacteria strains.</title>
        <authorList>
            <person name="Klenk H.-P."/>
        </authorList>
    </citation>
    <scope>NUCLEOTIDE SEQUENCE [LARGE SCALE GENOMIC DNA]</scope>
    <source>
        <strain evidence="2 3">DSM 45301</strain>
    </source>
</reference>
<keyword evidence="1" id="KW-0812">Transmembrane</keyword>
<dbReference type="AlphaFoldDB" id="A0A543DP85"/>
<evidence type="ECO:0000313" key="2">
    <source>
        <dbReference type="EMBL" id="TQM11093.1"/>
    </source>
</evidence>
<sequence>MNIFGILTIVGVAVVLAAVAAYLIAYLVLLRSAMKTLGTVNAGVRAIGRRVEPLEPILAEVNGDLTAVRDRLAAVVRGA</sequence>
<evidence type="ECO:0008006" key="4">
    <source>
        <dbReference type="Google" id="ProtNLM"/>
    </source>
</evidence>
<keyword evidence="1" id="KW-0472">Membrane</keyword>
<keyword evidence="1" id="KW-1133">Transmembrane helix</keyword>
<dbReference type="EMBL" id="VFPA01000002">
    <property type="protein sequence ID" value="TQM11093.1"/>
    <property type="molecule type" value="Genomic_DNA"/>
</dbReference>
<gene>
    <name evidence="2" type="ORF">FB558_3637</name>
</gene>
<organism evidence="2 3">
    <name type="scientific">Pseudonocardia kunmingensis</name>
    <dbReference type="NCBI Taxonomy" id="630975"/>
    <lineage>
        <taxon>Bacteria</taxon>
        <taxon>Bacillati</taxon>
        <taxon>Actinomycetota</taxon>
        <taxon>Actinomycetes</taxon>
        <taxon>Pseudonocardiales</taxon>
        <taxon>Pseudonocardiaceae</taxon>
        <taxon>Pseudonocardia</taxon>
    </lineage>
</organism>
<proteinExistence type="predicted"/>
<dbReference type="Proteomes" id="UP000315677">
    <property type="component" value="Unassembled WGS sequence"/>
</dbReference>
<protein>
    <recommendedName>
        <fullName evidence="4">DUF948 domain-containing protein</fullName>
    </recommendedName>
</protein>
<evidence type="ECO:0000256" key="1">
    <source>
        <dbReference type="SAM" id="Phobius"/>
    </source>
</evidence>
<keyword evidence="3" id="KW-1185">Reference proteome</keyword>
<comment type="caution">
    <text evidence="2">The sequence shown here is derived from an EMBL/GenBank/DDBJ whole genome shotgun (WGS) entry which is preliminary data.</text>
</comment>
<name>A0A543DP85_9PSEU</name>
<dbReference type="RefSeq" id="WP_142054952.1">
    <property type="nucleotide sequence ID" value="NZ_VFPA01000002.1"/>
</dbReference>